<feature type="domain" description="Josephin" evidence="7">
    <location>
        <begin position="1"/>
        <end position="47"/>
    </location>
</feature>
<evidence type="ECO:0000256" key="4">
    <source>
        <dbReference type="ARBA" id="ARBA00022670"/>
    </source>
</evidence>
<keyword evidence="4" id="KW-0645">Protease</keyword>
<reference evidence="8 9" key="1">
    <citation type="journal article" date="2005" name="Nucleic Acids Res.">
        <title>Genomic blueprint of Hahella chejuensis, a marine microbe producing an algicidal agent.</title>
        <authorList>
            <person name="Jeong H."/>
            <person name="Yim J.H."/>
            <person name="Lee C."/>
            <person name="Choi S.-H."/>
            <person name="Park Y.K."/>
            <person name="Yoon S.H."/>
            <person name="Hur C.-G."/>
            <person name="Kang H.-Y."/>
            <person name="Kim D."/>
            <person name="Lee H.H."/>
            <person name="Park K.H."/>
            <person name="Park S.-H."/>
            <person name="Park H.-S."/>
            <person name="Lee H.K."/>
            <person name="Oh T.K."/>
            <person name="Kim J.F."/>
        </authorList>
    </citation>
    <scope>NUCLEOTIDE SEQUENCE [LARGE SCALE GENOMIC DNA]</scope>
    <source>
        <strain evidence="8 9">KCTC 2396</strain>
    </source>
</reference>
<protein>
    <recommendedName>
        <fullName evidence="2">ubiquitinyl hydrolase 1</fullName>
        <ecNumber evidence="2">3.4.19.12</ecNumber>
    </recommendedName>
</protein>
<dbReference type="AlphaFoldDB" id="Q2SGX8"/>
<dbReference type="GO" id="GO:0004843">
    <property type="term" value="F:cysteine-type deubiquitinase activity"/>
    <property type="evidence" value="ECO:0007669"/>
    <property type="project" value="UniProtKB-EC"/>
</dbReference>
<dbReference type="Proteomes" id="UP000000238">
    <property type="component" value="Chromosome"/>
</dbReference>
<keyword evidence="9" id="KW-1185">Reference proteome</keyword>
<dbReference type="PANTHER" id="PTHR43057">
    <property type="entry name" value="ARSENITE EFFLUX TRANSPORTER"/>
    <property type="match status" value="1"/>
</dbReference>
<proteinExistence type="predicted"/>
<name>Q2SGX8_HAHCH</name>
<dbReference type="GO" id="GO:0006508">
    <property type="term" value="P:proteolysis"/>
    <property type="evidence" value="ECO:0007669"/>
    <property type="project" value="UniProtKB-KW"/>
</dbReference>
<dbReference type="HOGENOM" id="CLU_211545_1_0_6"/>
<dbReference type="GO" id="GO:0016579">
    <property type="term" value="P:protein deubiquitination"/>
    <property type="evidence" value="ECO:0007669"/>
    <property type="project" value="InterPro"/>
</dbReference>
<keyword evidence="3" id="KW-0813">Transport</keyword>
<comment type="catalytic activity">
    <reaction evidence="1">
        <text>Thiol-dependent hydrolysis of ester, thioester, amide, peptide and isopeptide bonds formed by the C-terminal Gly of ubiquitin (a 76-residue protein attached to proteins as an intracellular targeting signal).</text>
        <dbReference type="EC" id="3.4.19.12"/>
    </reaction>
</comment>
<dbReference type="PANTHER" id="PTHR43057:SF1">
    <property type="entry name" value="ARSENICAL-RESISTANCE PROTEIN 3"/>
    <property type="match status" value="1"/>
</dbReference>
<dbReference type="PROSITE" id="PS50957">
    <property type="entry name" value="JOSEPHIN"/>
    <property type="match status" value="1"/>
</dbReference>
<evidence type="ECO:0000313" key="8">
    <source>
        <dbReference type="EMBL" id="ABC30096.1"/>
    </source>
</evidence>
<accession>Q2SGX8</accession>
<organism evidence="8 9">
    <name type="scientific">Hahella chejuensis (strain KCTC 2396)</name>
    <dbReference type="NCBI Taxonomy" id="349521"/>
    <lineage>
        <taxon>Bacteria</taxon>
        <taxon>Pseudomonadati</taxon>
        <taxon>Pseudomonadota</taxon>
        <taxon>Gammaproteobacteria</taxon>
        <taxon>Oceanospirillales</taxon>
        <taxon>Hahellaceae</taxon>
        <taxon>Hahella</taxon>
    </lineage>
</organism>
<dbReference type="InterPro" id="IPR006155">
    <property type="entry name" value="Josephin"/>
</dbReference>
<dbReference type="EMBL" id="CP000155">
    <property type="protein sequence ID" value="ABC30096.1"/>
    <property type="molecule type" value="Genomic_DNA"/>
</dbReference>
<evidence type="ECO:0000256" key="5">
    <source>
        <dbReference type="ARBA" id="ARBA00022786"/>
    </source>
</evidence>
<keyword evidence="5" id="KW-0833">Ubl conjugation pathway</keyword>
<evidence type="ECO:0000256" key="3">
    <source>
        <dbReference type="ARBA" id="ARBA00022448"/>
    </source>
</evidence>
<evidence type="ECO:0000313" key="9">
    <source>
        <dbReference type="Proteomes" id="UP000000238"/>
    </source>
</evidence>
<dbReference type="EC" id="3.4.19.12" evidence="2"/>
<dbReference type="eggNOG" id="COG0798">
    <property type="taxonomic scope" value="Bacteria"/>
</dbReference>
<dbReference type="InterPro" id="IPR004706">
    <property type="entry name" value="Arsenical-R_Acr3"/>
</dbReference>
<sequence length="47" mass="5134">MAVAISLFGLHSGAALATVVGVLVEVPVMLSLVYFANRTRHWFAYRV</sequence>
<dbReference type="KEGG" id="hch:HCH_03342"/>
<dbReference type="GO" id="GO:0015104">
    <property type="term" value="F:antimonite transmembrane transporter activity"/>
    <property type="evidence" value="ECO:0007669"/>
    <property type="project" value="TreeGrafter"/>
</dbReference>
<dbReference type="STRING" id="349521.HCH_03342"/>
<dbReference type="GO" id="GO:0005886">
    <property type="term" value="C:plasma membrane"/>
    <property type="evidence" value="ECO:0007669"/>
    <property type="project" value="TreeGrafter"/>
</dbReference>
<evidence type="ECO:0000256" key="1">
    <source>
        <dbReference type="ARBA" id="ARBA00000707"/>
    </source>
</evidence>
<gene>
    <name evidence="8" type="ordered locus">HCH_03342</name>
</gene>
<evidence type="ECO:0000256" key="2">
    <source>
        <dbReference type="ARBA" id="ARBA00012759"/>
    </source>
</evidence>
<evidence type="ECO:0000259" key="7">
    <source>
        <dbReference type="PROSITE" id="PS50957"/>
    </source>
</evidence>
<dbReference type="GO" id="GO:0015297">
    <property type="term" value="F:antiporter activity"/>
    <property type="evidence" value="ECO:0007669"/>
    <property type="project" value="InterPro"/>
</dbReference>
<evidence type="ECO:0000256" key="6">
    <source>
        <dbReference type="ARBA" id="ARBA00022801"/>
    </source>
</evidence>
<keyword evidence="6" id="KW-0378">Hydrolase</keyword>
<dbReference type="GO" id="GO:0015105">
    <property type="term" value="F:arsenite transmembrane transporter activity"/>
    <property type="evidence" value="ECO:0007669"/>
    <property type="project" value="TreeGrafter"/>
</dbReference>